<feature type="domain" description="Single" evidence="4">
    <location>
        <begin position="37"/>
        <end position="104"/>
    </location>
</feature>
<dbReference type="OrthoDB" id="6674808at2759"/>
<dbReference type="PANTHER" id="PTHR39957">
    <property type="entry name" value="AT09846P1-RELATED"/>
    <property type="match status" value="1"/>
</dbReference>
<accession>A0A8K0C9U1</accession>
<evidence type="ECO:0000313" key="6">
    <source>
        <dbReference type="Proteomes" id="UP000801492"/>
    </source>
</evidence>
<dbReference type="InterPro" id="IPR029277">
    <property type="entry name" value="SVWC_dom"/>
</dbReference>
<keyword evidence="2" id="KW-0964">Secreted</keyword>
<dbReference type="EMBL" id="VTPC01090745">
    <property type="protein sequence ID" value="KAF2881387.1"/>
    <property type="molecule type" value="Genomic_DNA"/>
</dbReference>
<evidence type="ECO:0000259" key="4">
    <source>
        <dbReference type="SMART" id="SM01318"/>
    </source>
</evidence>
<keyword evidence="3" id="KW-0472">Membrane</keyword>
<evidence type="ECO:0000313" key="5">
    <source>
        <dbReference type="EMBL" id="KAF2881387.1"/>
    </source>
</evidence>
<evidence type="ECO:0000256" key="2">
    <source>
        <dbReference type="ARBA" id="ARBA00022525"/>
    </source>
</evidence>
<dbReference type="PANTHER" id="PTHR39957:SF1">
    <property type="entry name" value="AT09846P1-RELATED"/>
    <property type="match status" value="1"/>
</dbReference>
<protein>
    <recommendedName>
        <fullName evidence="4">Single domain-containing protein</fullName>
    </recommendedName>
</protein>
<comment type="caution">
    <text evidence="5">The sequence shown here is derived from an EMBL/GenBank/DDBJ whole genome shotgun (WGS) entry which is preliminary data.</text>
</comment>
<dbReference type="SMART" id="SM01318">
    <property type="entry name" value="SVWC"/>
    <property type="match status" value="1"/>
</dbReference>
<keyword evidence="3" id="KW-1133">Transmembrane helix</keyword>
<name>A0A8K0C9U1_IGNLU</name>
<dbReference type="AlphaFoldDB" id="A0A8K0C9U1"/>
<evidence type="ECO:0000256" key="3">
    <source>
        <dbReference type="SAM" id="Phobius"/>
    </source>
</evidence>
<organism evidence="5 6">
    <name type="scientific">Ignelater luminosus</name>
    <name type="common">Cucubano</name>
    <name type="synonym">Pyrophorus luminosus</name>
    <dbReference type="NCBI Taxonomy" id="2038154"/>
    <lineage>
        <taxon>Eukaryota</taxon>
        <taxon>Metazoa</taxon>
        <taxon>Ecdysozoa</taxon>
        <taxon>Arthropoda</taxon>
        <taxon>Hexapoda</taxon>
        <taxon>Insecta</taxon>
        <taxon>Pterygota</taxon>
        <taxon>Neoptera</taxon>
        <taxon>Endopterygota</taxon>
        <taxon>Coleoptera</taxon>
        <taxon>Polyphaga</taxon>
        <taxon>Elateriformia</taxon>
        <taxon>Elateroidea</taxon>
        <taxon>Elateridae</taxon>
        <taxon>Agrypninae</taxon>
        <taxon>Pyrophorini</taxon>
        <taxon>Ignelater</taxon>
    </lineage>
</organism>
<sequence length="132" mass="15239">MYSLCKMIIFYIFSIWLFGFVLTLPHPIQDADNSTKCEFAFIPTGYLTVGKTISVPGECMVVTCQEDLTITGLTCPTYFAVPGCYFSEVDRYKDYPACCPEMICEFTPSNMYLTRRKRAQRRFLVSRTRRSN</sequence>
<evidence type="ECO:0000256" key="1">
    <source>
        <dbReference type="ARBA" id="ARBA00004613"/>
    </source>
</evidence>
<comment type="subcellular location">
    <subcellularLocation>
        <location evidence="1">Secreted</location>
    </subcellularLocation>
</comment>
<keyword evidence="3" id="KW-0812">Transmembrane</keyword>
<dbReference type="InterPro" id="IPR053308">
    <property type="entry name" value="Vago-like"/>
</dbReference>
<dbReference type="GO" id="GO:0005576">
    <property type="term" value="C:extracellular region"/>
    <property type="evidence" value="ECO:0007669"/>
    <property type="project" value="UniProtKB-SubCell"/>
</dbReference>
<keyword evidence="6" id="KW-1185">Reference proteome</keyword>
<feature type="transmembrane region" description="Helical" evidence="3">
    <location>
        <begin position="7"/>
        <end position="28"/>
    </location>
</feature>
<dbReference type="Proteomes" id="UP000801492">
    <property type="component" value="Unassembled WGS sequence"/>
</dbReference>
<proteinExistence type="predicted"/>
<gene>
    <name evidence="5" type="ORF">ILUMI_24785</name>
</gene>
<reference evidence="5" key="1">
    <citation type="submission" date="2019-08" db="EMBL/GenBank/DDBJ databases">
        <title>The genome of the North American firefly Photinus pyralis.</title>
        <authorList>
            <consortium name="Photinus pyralis genome working group"/>
            <person name="Fallon T.R."/>
            <person name="Sander Lower S.E."/>
            <person name="Weng J.-K."/>
        </authorList>
    </citation>
    <scope>NUCLEOTIDE SEQUENCE</scope>
    <source>
        <strain evidence="5">TRF0915ILg1</strain>
        <tissue evidence="5">Whole body</tissue>
    </source>
</reference>
<dbReference type="Pfam" id="PF15430">
    <property type="entry name" value="SVWC"/>
    <property type="match status" value="1"/>
</dbReference>